<dbReference type="PROSITE" id="PS50110">
    <property type="entry name" value="RESPONSE_REGULATORY"/>
    <property type="match status" value="1"/>
</dbReference>
<name>A0A2I9D251_9DEIO</name>
<keyword evidence="11" id="KW-1185">Reference proteome</keyword>
<protein>
    <submittedName>
        <fullName evidence="10">Winged helix family two component transcriptional regulator</fullName>
    </submittedName>
</protein>
<dbReference type="InterPro" id="IPR011006">
    <property type="entry name" value="CheY-like_superfamily"/>
</dbReference>
<dbReference type="RefSeq" id="WP_012173336.1">
    <property type="nucleotide sequence ID" value="NZ_BFAG01000002.1"/>
</dbReference>
<evidence type="ECO:0000256" key="2">
    <source>
        <dbReference type="ARBA" id="ARBA00023012"/>
    </source>
</evidence>
<keyword evidence="5" id="KW-0804">Transcription</keyword>
<dbReference type="EMBL" id="BFAG01000002">
    <property type="protein sequence ID" value="GBF04516.1"/>
    <property type="molecule type" value="Genomic_DNA"/>
</dbReference>
<dbReference type="OrthoDB" id="9802426at2"/>
<dbReference type="AlphaFoldDB" id="A0A2I9D251"/>
<feature type="modified residue" description="4-aspartylphosphate" evidence="6">
    <location>
        <position position="51"/>
    </location>
</feature>
<keyword evidence="2" id="KW-0902">Two-component regulatory system</keyword>
<reference evidence="11" key="1">
    <citation type="submission" date="2018-01" db="EMBL/GenBank/DDBJ databases">
        <title>Draft Genome Sequence of the Radioresistant Bacterium Deinococcus aerius TR0125, Isolated from the Higher Atmosphere above Japan.</title>
        <authorList>
            <person name="Satoh K."/>
            <person name="Arai H."/>
            <person name="Sanzen T."/>
            <person name="Kawaguchi Y."/>
            <person name="Hayashi H."/>
            <person name="Yokobori S."/>
            <person name="Yamagishi A."/>
            <person name="Oono Y."/>
            <person name="Narumi I."/>
        </authorList>
    </citation>
    <scope>NUCLEOTIDE SEQUENCE [LARGE SCALE GENOMIC DNA]</scope>
    <source>
        <strain evidence="11">TR0125</strain>
    </source>
</reference>
<evidence type="ECO:0000256" key="7">
    <source>
        <dbReference type="PROSITE-ProRule" id="PRU01091"/>
    </source>
</evidence>
<dbReference type="SMART" id="SM00862">
    <property type="entry name" value="Trans_reg_C"/>
    <property type="match status" value="1"/>
</dbReference>
<dbReference type="Proteomes" id="UP000236569">
    <property type="component" value="Unassembled WGS sequence"/>
</dbReference>
<keyword evidence="3" id="KW-0805">Transcription regulation</keyword>
<gene>
    <name evidence="10" type="ORF">DAERI_020113</name>
</gene>
<feature type="domain" description="Response regulatory" evidence="8">
    <location>
        <begin position="2"/>
        <end position="118"/>
    </location>
</feature>
<dbReference type="GO" id="GO:0000976">
    <property type="term" value="F:transcription cis-regulatory region binding"/>
    <property type="evidence" value="ECO:0007669"/>
    <property type="project" value="TreeGrafter"/>
</dbReference>
<dbReference type="Pfam" id="PF00072">
    <property type="entry name" value="Response_reg"/>
    <property type="match status" value="1"/>
</dbReference>
<dbReference type="GO" id="GO:0032993">
    <property type="term" value="C:protein-DNA complex"/>
    <property type="evidence" value="ECO:0007669"/>
    <property type="project" value="TreeGrafter"/>
</dbReference>
<evidence type="ECO:0000313" key="10">
    <source>
        <dbReference type="EMBL" id="GBF04516.1"/>
    </source>
</evidence>
<dbReference type="SMART" id="SM00448">
    <property type="entry name" value="REC"/>
    <property type="match status" value="1"/>
</dbReference>
<sequence length="220" mass="23927">MRVLLVEDEAAIAQALLRALAAQGYSLRHAPDLETARVALPDFAPDLAVLDVGLPGCEDGGFVLAREARSGGYTGPILFLTARDALDDKVHGLDSGGDDYLVKPFELPELLARVRALLRRVTEARSARLVLGTLELDLAARHVSWQGRRVTLTPREYAVLERLALHPSRVYAPEELLDLIWGEDASGTGVVKVCVHHLRAKLAPEVVRTEALGYRLGVGE</sequence>
<dbReference type="GO" id="GO:0006355">
    <property type="term" value="P:regulation of DNA-templated transcription"/>
    <property type="evidence" value="ECO:0007669"/>
    <property type="project" value="InterPro"/>
</dbReference>
<dbReference type="InterPro" id="IPR001867">
    <property type="entry name" value="OmpR/PhoB-type_DNA-bd"/>
</dbReference>
<comment type="caution">
    <text evidence="10">The sequence shown here is derived from an EMBL/GenBank/DDBJ whole genome shotgun (WGS) entry which is preliminary data.</text>
</comment>
<evidence type="ECO:0000256" key="5">
    <source>
        <dbReference type="ARBA" id="ARBA00023163"/>
    </source>
</evidence>
<dbReference type="Pfam" id="PF00486">
    <property type="entry name" value="Trans_reg_C"/>
    <property type="match status" value="1"/>
</dbReference>
<proteinExistence type="predicted"/>
<evidence type="ECO:0000259" key="8">
    <source>
        <dbReference type="PROSITE" id="PS50110"/>
    </source>
</evidence>
<feature type="domain" description="OmpR/PhoB-type" evidence="9">
    <location>
        <begin position="126"/>
        <end position="218"/>
    </location>
</feature>
<accession>A0A2I9D251</accession>
<feature type="DNA-binding region" description="OmpR/PhoB-type" evidence="7">
    <location>
        <begin position="126"/>
        <end position="218"/>
    </location>
</feature>
<dbReference type="CDD" id="cd00383">
    <property type="entry name" value="trans_reg_C"/>
    <property type="match status" value="1"/>
</dbReference>
<dbReference type="PANTHER" id="PTHR48111:SF22">
    <property type="entry name" value="REGULATOR OF RPOS"/>
    <property type="match status" value="1"/>
</dbReference>
<dbReference type="GO" id="GO:0000156">
    <property type="term" value="F:phosphorelay response regulator activity"/>
    <property type="evidence" value="ECO:0007669"/>
    <property type="project" value="TreeGrafter"/>
</dbReference>
<keyword evidence="4 7" id="KW-0238">DNA-binding</keyword>
<dbReference type="Gene3D" id="1.10.10.10">
    <property type="entry name" value="Winged helix-like DNA-binding domain superfamily/Winged helix DNA-binding domain"/>
    <property type="match status" value="1"/>
</dbReference>
<organism evidence="10 11">
    <name type="scientific">Deinococcus aerius</name>
    <dbReference type="NCBI Taxonomy" id="200253"/>
    <lineage>
        <taxon>Bacteria</taxon>
        <taxon>Thermotogati</taxon>
        <taxon>Deinococcota</taxon>
        <taxon>Deinococci</taxon>
        <taxon>Deinococcales</taxon>
        <taxon>Deinococcaceae</taxon>
        <taxon>Deinococcus</taxon>
    </lineage>
</organism>
<keyword evidence="1 6" id="KW-0597">Phosphoprotein</keyword>
<dbReference type="Gene3D" id="6.10.250.690">
    <property type="match status" value="1"/>
</dbReference>
<evidence type="ECO:0000256" key="1">
    <source>
        <dbReference type="ARBA" id="ARBA00022553"/>
    </source>
</evidence>
<evidence type="ECO:0000313" key="11">
    <source>
        <dbReference type="Proteomes" id="UP000236569"/>
    </source>
</evidence>
<dbReference type="PANTHER" id="PTHR48111">
    <property type="entry name" value="REGULATOR OF RPOS"/>
    <property type="match status" value="1"/>
</dbReference>
<dbReference type="PROSITE" id="PS51755">
    <property type="entry name" value="OMPR_PHOB"/>
    <property type="match status" value="1"/>
</dbReference>
<evidence type="ECO:0000256" key="3">
    <source>
        <dbReference type="ARBA" id="ARBA00023015"/>
    </source>
</evidence>
<dbReference type="InterPro" id="IPR039420">
    <property type="entry name" value="WalR-like"/>
</dbReference>
<evidence type="ECO:0000259" key="9">
    <source>
        <dbReference type="PROSITE" id="PS51755"/>
    </source>
</evidence>
<dbReference type="SUPFAM" id="SSF52172">
    <property type="entry name" value="CheY-like"/>
    <property type="match status" value="1"/>
</dbReference>
<dbReference type="Gene3D" id="3.40.50.2300">
    <property type="match status" value="1"/>
</dbReference>
<evidence type="ECO:0000256" key="6">
    <source>
        <dbReference type="PROSITE-ProRule" id="PRU00169"/>
    </source>
</evidence>
<dbReference type="GO" id="GO:0005829">
    <property type="term" value="C:cytosol"/>
    <property type="evidence" value="ECO:0007669"/>
    <property type="project" value="TreeGrafter"/>
</dbReference>
<evidence type="ECO:0000256" key="4">
    <source>
        <dbReference type="ARBA" id="ARBA00023125"/>
    </source>
</evidence>
<dbReference type="InterPro" id="IPR036388">
    <property type="entry name" value="WH-like_DNA-bd_sf"/>
</dbReference>
<dbReference type="InterPro" id="IPR001789">
    <property type="entry name" value="Sig_transdc_resp-reg_receiver"/>
</dbReference>